<protein>
    <recommendedName>
        <fullName evidence="4">Ferritin-like domain-containing protein</fullName>
    </recommendedName>
</protein>
<comment type="caution">
    <text evidence="2">The sequence shown here is derived from an EMBL/GenBank/DDBJ whole genome shotgun (WGS) entry which is preliminary data.</text>
</comment>
<proteinExistence type="predicted"/>
<feature type="region of interest" description="Disordered" evidence="1">
    <location>
        <begin position="51"/>
        <end position="74"/>
    </location>
</feature>
<dbReference type="SUPFAM" id="SSF47240">
    <property type="entry name" value="Ferritin-like"/>
    <property type="match status" value="1"/>
</dbReference>
<evidence type="ECO:0000313" key="2">
    <source>
        <dbReference type="EMBL" id="GAA4178434.1"/>
    </source>
</evidence>
<dbReference type="EMBL" id="BAAAZK010000007">
    <property type="protein sequence ID" value="GAA4178434.1"/>
    <property type="molecule type" value="Genomic_DNA"/>
</dbReference>
<evidence type="ECO:0000256" key="1">
    <source>
        <dbReference type="SAM" id="MobiDB-lite"/>
    </source>
</evidence>
<dbReference type="PANTHER" id="PTHR30565">
    <property type="entry name" value="PROTEIN YCIF"/>
    <property type="match status" value="1"/>
</dbReference>
<keyword evidence="3" id="KW-1185">Reference proteome</keyword>
<dbReference type="Pfam" id="PF05974">
    <property type="entry name" value="DUF892"/>
    <property type="match status" value="1"/>
</dbReference>
<evidence type="ECO:0008006" key="4">
    <source>
        <dbReference type="Google" id="ProtNLM"/>
    </source>
</evidence>
<dbReference type="Gene3D" id="1.20.1260.10">
    <property type="match status" value="1"/>
</dbReference>
<dbReference type="Proteomes" id="UP001500167">
    <property type="component" value="Unassembled WGS sequence"/>
</dbReference>
<gene>
    <name evidence="2" type="ORF">GCM10022218_29090</name>
</gene>
<dbReference type="PANTHER" id="PTHR30565:SF9">
    <property type="entry name" value="PROTEIN YCIF"/>
    <property type="match status" value="1"/>
</dbReference>
<accession>A0ABP8A5V0</accession>
<evidence type="ECO:0000313" key="3">
    <source>
        <dbReference type="Proteomes" id="UP001500167"/>
    </source>
</evidence>
<organism evidence="2 3">
    <name type="scientific">Sphingobacterium ginsenosidimutans</name>
    <dbReference type="NCBI Taxonomy" id="687845"/>
    <lineage>
        <taxon>Bacteria</taxon>
        <taxon>Pseudomonadati</taxon>
        <taxon>Bacteroidota</taxon>
        <taxon>Sphingobacteriia</taxon>
        <taxon>Sphingobacteriales</taxon>
        <taxon>Sphingobacteriaceae</taxon>
        <taxon>Sphingobacterium</taxon>
    </lineage>
</organism>
<dbReference type="InterPro" id="IPR010287">
    <property type="entry name" value="DUF892_YciF-like"/>
</dbReference>
<name>A0ABP8A5V0_9SPHI</name>
<dbReference type="InterPro" id="IPR012347">
    <property type="entry name" value="Ferritin-like"/>
</dbReference>
<sequence>MQKRCFNTPSSEYTREVQAISLLVEPKLFEGCSISKSFRAVNLLNMATTTKSNTSEKSENGTMTKQSTDNTKKRVASDAAKDLAELFEDGLKDIYWAEKALTKALPKMEKNATANKLKKAISKHLSETENHVKRLEQCFESLELKPKAERCAAMAGLIEEGEHIIEETEEGTVRDAGIIAAAQKVEHYEIATYGTLAAFAKVLKYNEALDLLLETLAEEKKCDTDLTALADTNLNTQAK</sequence>
<dbReference type="CDD" id="cd07909">
    <property type="entry name" value="YciF"/>
    <property type="match status" value="1"/>
</dbReference>
<dbReference type="InterPro" id="IPR047114">
    <property type="entry name" value="YciF"/>
</dbReference>
<reference evidence="3" key="1">
    <citation type="journal article" date="2019" name="Int. J. Syst. Evol. Microbiol.">
        <title>The Global Catalogue of Microorganisms (GCM) 10K type strain sequencing project: providing services to taxonomists for standard genome sequencing and annotation.</title>
        <authorList>
            <consortium name="The Broad Institute Genomics Platform"/>
            <consortium name="The Broad Institute Genome Sequencing Center for Infectious Disease"/>
            <person name="Wu L."/>
            <person name="Ma J."/>
        </authorList>
    </citation>
    <scope>NUCLEOTIDE SEQUENCE [LARGE SCALE GENOMIC DNA]</scope>
    <source>
        <strain evidence="3">JCM 16722</strain>
    </source>
</reference>
<dbReference type="InterPro" id="IPR009078">
    <property type="entry name" value="Ferritin-like_SF"/>
</dbReference>